<keyword evidence="1" id="KW-0175">Coiled coil</keyword>
<protein>
    <submittedName>
        <fullName evidence="3">Zgc:113921 protein</fullName>
    </submittedName>
</protein>
<sequence length="340" mass="38743">MKQRQRSSQRSRDSEEETRSERSITAAPSERASGLSLSRGGLLYLCVPLILSGLYVQQGWRLSEVEQKYEALLERSRSSDQMEEKMEEISAQLQASADAVSHLSELHRSVSSIVNTSADLRVEREASAQHTHTSAQHTHTLQQLTEQWRSAQMEQEASAQHAHTLQQRLHTLTELWRSRRAEAGAELHTLQTQTRAAHAQLTQQINAAEASVSELKERLTELQAGIGRNARALERTEQEDTHHLQELLQRHTHRLALLQQQADTLAQHTHRLTEQVEDCAQHTHSWQETQRQRVEECVRALLKLRAQVSAGWRRMEDTLRKVEALEETTDGGGGRSIQHM</sequence>
<dbReference type="CTD" id="121457"/>
<dbReference type="RefSeq" id="NP_001231965.2">
    <property type="nucleotide sequence ID" value="NM_001245036.2"/>
</dbReference>
<evidence type="ECO:0000256" key="1">
    <source>
        <dbReference type="SAM" id="Coils"/>
    </source>
</evidence>
<gene>
    <name evidence="4" type="primary">ikbip</name>
    <name evidence="3" type="ORF">zgc:113921</name>
</gene>
<dbReference type="OrthoDB" id="9907187at2759"/>
<evidence type="ECO:0000313" key="4">
    <source>
        <dbReference type="ZFIN" id="ZDB-GENE-131122-26"/>
    </source>
</evidence>
<dbReference type="PANTHER" id="PTHR21734">
    <property type="entry name" value="INHIBITOR OF NUCLEAR FACTOR KAPPA-B KINASE-INTERACTING PROTEIN"/>
    <property type="match status" value="1"/>
</dbReference>
<dbReference type="AGR" id="ZFIN:ZDB-GENE-131122-26"/>
<feature type="region of interest" description="Disordered" evidence="2">
    <location>
        <begin position="1"/>
        <end position="31"/>
    </location>
</feature>
<dbReference type="KEGG" id="dre:571696"/>
<dbReference type="InterPro" id="IPR024152">
    <property type="entry name" value="Inh_kappa-B_kinase-int"/>
</dbReference>
<feature type="coiled-coil region" evidence="1">
    <location>
        <begin position="198"/>
        <end position="225"/>
    </location>
</feature>
<dbReference type="PANTHER" id="PTHR21734:SF10">
    <property type="entry name" value="INHIBITOR OF NUCLEAR FACTOR KAPPA-B KINASE-INTERACTING PROTEIN"/>
    <property type="match status" value="1"/>
</dbReference>
<proteinExistence type="evidence at transcript level"/>
<dbReference type="ZFIN" id="ZDB-GENE-131122-26">
    <property type="gene designation" value="ikbip"/>
</dbReference>
<dbReference type="GeneID" id="571696"/>
<evidence type="ECO:0000256" key="2">
    <source>
        <dbReference type="SAM" id="MobiDB-lite"/>
    </source>
</evidence>
<accession>Q4V982</accession>
<reference evidence="3" key="1">
    <citation type="submission" date="2005-06" db="EMBL/GenBank/DDBJ databases">
        <authorList>
            <consortium name="NIH - Zebrafish Gene Collection (ZGC) project"/>
        </authorList>
    </citation>
    <scope>NUCLEOTIDE SEQUENCE [LARGE SCALE MRNA]</scope>
    <source>
        <tissue evidence="3">Larvae</tissue>
    </source>
</reference>
<feature type="compositionally biased region" description="Basic and acidic residues" evidence="2">
    <location>
        <begin position="10"/>
        <end position="22"/>
    </location>
</feature>
<evidence type="ECO:0000313" key="3">
    <source>
        <dbReference type="EMBL" id="AAH97015.1"/>
    </source>
</evidence>
<dbReference type="AlphaFoldDB" id="Q4V982"/>
<dbReference type="EMBL" id="BC097015">
    <property type="protein sequence ID" value="AAH97015.1"/>
    <property type="molecule type" value="mRNA"/>
</dbReference>
<name>Q4V982_DANRE</name>
<organism evidence="3">
    <name type="scientific">Danio rerio</name>
    <name type="common">Zebrafish</name>
    <name type="synonym">Brachydanio rerio</name>
    <dbReference type="NCBI Taxonomy" id="7955"/>
    <lineage>
        <taxon>Eukaryota</taxon>
        <taxon>Metazoa</taxon>
        <taxon>Chordata</taxon>
        <taxon>Craniata</taxon>
        <taxon>Vertebrata</taxon>
        <taxon>Euteleostomi</taxon>
        <taxon>Actinopterygii</taxon>
        <taxon>Neopterygii</taxon>
        <taxon>Teleostei</taxon>
        <taxon>Ostariophysi</taxon>
        <taxon>Cypriniformes</taxon>
        <taxon>Danionidae</taxon>
        <taxon>Danioninae</taxon>
        <taxon>Danio</taxon>
    </lineage>
</organism>